<proteinExistence type="predicted"/>
<dbReference type="InterPro" id="IPR050469">
    <property type="entry name" value="Diguanylate_Cyclase"/>
</dbReference>
<evidence type="ECO:0000313" key="6">
    <source>
        <dbReference type="EMBL" id="AAZ48499.1"/>
    </source>
</evidence>
<dbReference type="NCBIfam" id="TIGR00254">
    <property type="entry name" value="GGDEF"/>
    <property type="match status" value="1"/>
</dbReference>
<dbReference type="InterPro" id="IPR043128">
    <property type="entry name" value="Rev_trsase/Diguanyl_cyclase"/>
</dbReference>
<dbReference type="SUPFAM" id="SSF55785">
    <property type="entry name" value="PYP-like sensor domain (PAS domain)"/>
    <property type="match status" value="1"/>
</dbReference>
<dbReference type="InterPro" id="IPR000160">
    <property type="entry name" value="GGDEF_dom"/>
</dbReference>
<feature type="domain" description="PAS" evidence="3">
    <location>
        <begin position="15"/>
        <end position="86"/>
    </location>
</feature>
<dbReference type="PROSITE" id="PS50113">
    <property type="entry name" value="PAC"/>
    <property type="match status" value="1"/>
</dbReference>
<dbReference type="SMART" id="SM00267">
    <property type="entry name" value="GGDEF"/>
    <property type="match status" value="1"/>
</dbReference>
<dbReference type="CDD" id="cd01949">
    <property type="entry name" value="GGDEF"/>
    <property type="match status" value="1"/>
</dbReference>
<dbReference type="STRING" id="159087.Daro_3770"/>
<dbReference type="PROSITE" id="PS50887">
    <property type="entry name" value="GGDEF"/>
    <property type="match status" value="1"/>
</dbReference>
<dbReference type="NCBIfam" id="TIGR00229">
    <property type="entry name" value="sensory_box"/>
    <property type="match status" value="1"/>
</dbReference>
<dbReference type="EMBL" id="CP000089">
    <property type="protein sequence ID" value="AAZ48499.1"/>
    <property type="molecule type" value="Genomic_DNA"/>
</dbReference>
<dbReference type="GO" id="GO:1902201">
    <property type="term" value="P:negative regulation of bacterial-type flagellum-dependent cell motility"/>
    <property type="evidence" value="ECO:0007669"/>
    <property type="project" value="TreeGrafter"/>
</dbReference>
<dbReference type="SUPFAM" id="SSF55073">
    <property type="entry name" value="Nucleotide cyclase"/>
    <property type="match status" value="1"/>
</dbReference>
<dbReference type="KEGG" id="dar:Daro_3770"/>
<dbReference type="GO" id="GO:0005886">
    <property type="term" value="C:plasma membrane"/>
    <property type="evidence" value="ECO:0007669"/>
    <property type="project" value="TreeGrafter"/>
</dbReference>
<dbReference type="HOGENOM" id="CLU_000445_11_4_4"/>
<dbReference type="InterPro" id="IPR000014">
    <property type="entry name" value="PAS"/>
</dbReference>
<accession>Q479I2</accession>
<feature type="domain" description="GGDEF" evidence="5">
    <location>
        <begin position="189"/>
        <end position="326"/>
    </location>
</feature>
<evidence type="ECO:0000259" key="5">
    <source>
        <dbReference type="PROSITE" id="PS50887"/>
    </source>
</evidence>
<comment type="catalytic activity">
    <reaction evidence="2">
        <text>2 GTP = 3',3'-c-di-GMP + 2 diphosphate</text>
        <dbReference type="Rhea" id="RHEA:24898"/>
        <dbReference type="ChEBI" id="CHEBI:33019"/>
        <dbReference type="ChEBI" id="CHEBI:37565"/>
        <dbReference type="ChEBI" id="CHEBI:58805"/>
        <dbReference type="EC" id="2.7.7.65"/>
    </reaction>
</comment>
<dbReference type="Gene3D" id="3.30.70.270">
    <property type="match status" value="1"/>
</dbReference>
<dbReference type="Gene3D" id="3.30.450.20">
    <property type="entry name" value="PAS domain"/>
    <property type="match status" value="1"/>
</dbReference>
<dbReference type="Pfam" id="PF13426">
    <property type="entry name" value="PAS_9"/>
    <property type="match status" value="1"/>
</dbReference>
<dbReference type="InterPro" id="IPR029787">
    <property type="entry name" value="Nucleotide_cyclase"/>
</dbReference>
<dbReference type="eggNOG" id="COG3706">
    <property type="taxonomic scope" value="Bacteria"/>
</dbReference>
<dbReference type="InterPro" id="IPR000700">
    <property type="entry name" value="PAS-assoc_C"/>
</dbReference>
<evidence type="ECO:0000259" key="4">
    <source>
        <dbReference type="PROSITE" id="PS50113"/>
    </source>
</evidence>
<dbReference type="PANTHER" id="PTHR45138:SF9">
    <property type="entry name" value="DIGUANYLATE CYCLASE DGCM-RELATED"/>
    <property type="match status" value="1"/>
</dbReference>
<dbReference type="PROSITE" id="PS50112">
    <property type="entry name" value="PAS"/>
    <property type="match status" value="1"/>
</dbReference>
<dbReference type="SMART" id="SM00091">
    <property type="entry name" value="PAS"/>
    <property type="match status" value="1"/>
</dbReference>
<dbReference type="FunFam" id="3.30.70.270:FF:000001">
    <property type="entry name" value="Diguanylate cyclase domain protein"/>
    <property type="match status" value="1"/>
</dbReference>
<dbReference type="EC" id="2.7.7.65" evidence="1"/>
<dbReference type="GO" id="GO:0043709">
    <property type="term" value="P:cell adhesion involved in single-species biofilm formation"/>
    <property type="evidence" value="ECO:0007669"/>
    <property type="project" value="TreeGrafter"/>
</dbReference>
<name>Q479I2_DECAR</name>
<gene>
    <name evidence="6" type="ordered locus">Daro_3770</name>
</gene>
<dbReference type="AlphaFoldDB" id="Q479I2"/>
<feature type="domain" description="PAC" evidence="4">
    <location>
        <begin position="104"/>
        <end position="157"/>
    </location>
</feature>
<evidence type="ECO:0000256" key="1">
    <source>
        <dbReference type="ARBA" id="ARBA00012528"/>
    </source>
</evidence>
<evidence type="ECO:0000259" key="3">
    <source>
        <dbReference type="PROSITE" id="PS50112"/>
    </source>
</evidence>
<protein>
    <recommendedName>
        <fullName evidence="1">diguanylate cyclase</fullName>
        <ecNumber evidence="1">2.7.7.65</ecNumber>
    </recommendedName>
</protein>
<reference evidence="6" key="1">
    <citation type="submission" date="2005-08" db="EMBL/GenBank/DDBJ databases">
        <title>Complete sequence of Dechloromonas aromatica RCB.</title>
        <authorList>
            <person name="Salinero K.K."/>
            <person name="Copeland A."/>
            <person name="Lucas S."/>
            <person name="Lapidus A."/>
            <person name="Barry K."/>
            <person name="Detter J.C."/>
            <person name="Glavina T."/>
            <person name="Hammon N."/>
            <person name="Israni S."/>
            <person name="Pitluck S."/>
            <person name="Di Bartolo G."/>
            <person name="Trong S."/>
            <person name="Schmutz J."/>
            <person name="Larimer F."/>
            <person name="Land M."/>
            <person name="Ivanova N."/>
            <person name="Richardson P."/>
        </authorList>
    </citation>
    <scope>NUCLEOTIDE SEQUENCE</scope>
    <source>
        <strain evidence="6">RCB</strain>
    </source>
</reference>
<dbReference type="GO" id="GO:0052621">
    <property type="term" value="F:diguanylate cyclase activity"/>
    <property type="evidence" value="ECO:0007669"/>
    <property type="project" value="UniProtKB-EC"/>
</dbReference>
<dbReference type="InterPro" id="IPR035965">
    <property type="entry name" value="PAS-like_dom_sf"/>
</dbReference>
<organism evidence="6">
    <name type="scientific">Dechloromonas aromatica (strain RCB)</name>
    <dbReference type="NCBI Taxonomy" id="159087"/>
    <lineage>
        <taxon>Bacteria</taxon>
        <taxon>Pseudomonadati</taxon>
        <taxon>Pseudomonadota</taxon>
        <taxon>Betaproteobacteria</taxon>
        <taxon>Rhodocyclales</taxon>
        <taxon>Azonexaceae</taxon>
        <taxon>Dechloromonas</taxon>
    </lineage>
</organism>
<dbReference type="PANTHER" id="PTHR45138">
    <property type="entry name" value="REGULATORY COMPONENTS OF SENSORY TRANSDUCTION SYSTEM"/>
    <property type="match status" value="1"/>
</dbReference>
<dbReference type="Pfam" id="PF00990">
    <property type="entry name" value="GGDEF"/>
    <property type="match status" value="1"/>
</dbReference>
<sequence>MAMMSSRKPANQSQELSFAVNLMEHLVVPTFVVDAACRVLIWNRACERLTGVMASEVVGTVDHWQAFYDEPRLCLADALAKGMTADLDRLYSYHTEPSEHGHGMKAENWCVMPKMGERLYLAIDAGPIYADDGQLVAVVETLRDMTDYKNAQMALQQQATMDGLTGLANRRSFDEKLHVEWSRSQRYGEPIALILADVDYFKRYNDCYGHQGGDECLKAVAGILRREVFRPTDMAARYGGEEFAIILPGTDLQGALTVAERLRADMERSALPHAASEVSPWVTLSIGVAAIVPDREALSATLVAKADRALYKAKGSGRNVVRAGGDEH</sequence>
<evidence type="ECO:0000256" key="2">
    <source>
        <dbReference type="ARBA" id="ARBA00034247"/>
    </source>
</evidence>
<dbReference type="CDD" id="cd00130">
    <property type="entry name" value="PAS"/>
    <property type="match status" value="1"/>
</dbReference>